<comment type="caution">
    <text evidence="10">The sequence shown here is derived from an EMBL/GenBank/DDBJ whole genome shotgun (WGS) entry which is preliminary data.</text>
</comment>
<dbReference type="OrthoDB" id="524799at2759"/>
<dbReference type="UniPathway" id="UPA00035">
    <property type="reaction ID" value="UER00042"/>
</dbReference>
<dbReference type="STRING" id="133381.A0A2T9ZDL9"/>
<evidence type="ECO:0000256" key="3">
    <source>
        <dbReference type="ARBA" id="ARBA00012572"/>
    </source>
</evidence>
<evidence type="ECO:0000313" key="11">
    <source>
        <dbReference type="Proteomes" id="UP000245609"/>
    </source>
</evidence>
<dbReference type="AlphaFoldDB" id="A0A2T9ZDL9"/>
<accession>A0A2T9ZDL9</accession>
<reference evidence="10 11" key="1">
    <citation type="journal article" date="2018" name="MBio">
        <title>Comparative Genomics Reveals the Core Gene Toolbox for the Fungus-Insect Symbiosis.</title>
        <authorList>
            <person name="Wang Y."/>
            <person name="Stata M."/>
            <person name="Wang W."/>
            <person name="Stajich J.E."/>
            <person name="White M.M."/>
            <person name="Moncalvo J.M."/>
        </authorList>
    </citation>
    <scope>NUCLEOTIDE SEQUENCE [LARGE SCALE GENOMIC DNA]</scope>
    <source>
        <strain evidence="10 11">SC-DP-2</strain>
    </source>
</reference>
<evidence type="ECO:0000256" key="6">
    <source>
        <dbReference type="ARBA" id="ARBA00022822"/>
    </source>
</evidence>
<keyword evidence="11" id="KW-1185">Reference proteome</keyword>
<keyword evidence="8" id="KW-0413">Isomerase</keyword>
<keyword evidence="6" id="KW-0822">Tryptophan biosynthesis</keyword>
<evidence type="ECO:0000256" key="7">
    <source>
        <dbReference type="ARBA" id="ARBA00023141"/>
    </source>
</evidence>
<evidence type="ECO:0000256" key="4">
    <source>
        <dbReference type="ARBA" id="ARBA00022272"/>
    </source>
</evidence>
<dbReference type="GO" id="GO:0004640">
    <property type="term" value="F:phosphoribosylanthranilate isomerase activity"/>
    <property type="evidence" value="ECO:0007669"/>
    <property type="project" value="UniProtKB-EC"/>
</dbReference>
<dbReference type="GO" id="GO:0000162">
    <property type="term" value="P:L-tryptophan biosynthetic process"/>
    <property type="evidence" value="ECO:0007669"/>
    <property type="project" value="UniProtKB-UniPathway"/>
</dbReference>
<proteinExistence type="inferred from homology"/>
<dbReference type="Proteomes" id="UP000245609">
    <property type="component" value="Unassembled WGS sequence"/>
</dbReference>
<comment type="similarity">
    <text evidence="2">Belongs to the TrpF family.</text>
</comment>
<evidence type="ECO:0000256" key="8">
    <source>
        <dbReference type="ARBA" id="ARBA00023235"/>
    </source>
</evidence>
<organism evidence="10 11">
    <name type="scientific">Smittium megazygosporum</name>
    <dbReference type="NCBI Taxonomy" id="133381"/>
    <lineage>
        <taxon>Eukaryota</taxon>
        <taxon>Fungi</taxon>
        <taxon>Fungi incertae sedis</taxon>
        <taxon>Zoopagomycota</taxon>
        <taxon>Kickxellomycotina</taxon>
        <taxon>Harpellomycetes</taxon>
        <taxon>Harpellales</taxon>
        <taxon>Legeriomycetaceae</taxon>
        <taxon>Smittium</taxon>
    </lineage>
</organism>
<dbReference type="CDD" id="cd00405">
    <property type="entry name" value="PRAI"/>
    <property type="match status" value="1"/>
</dbReference>
<dbReference type="PANTHER" id="PTHR42894:SF1">
    <property type="entry name" value="N-(5'-PHOSPHORIBOSYL)ANTHRANILATE ISOMERASE"/>
    <property type="match status" value="1"/>
</dbReference>
<dbReference type="InterPro" id="IPR013785">
    <property type="entry name" value="Aldolase_TIM"/>
</dbReference>
<dbReference type="InterPro" id="IPR001240">
    <property type="entry name" value="PRAI_dom"/>
</dbReference>
<name>A0A2T9ZDL9_9FUNG</name>
<dbReference type="InterPro" id="IPR011060">
    <property type="entry name" value="RibuloseP-bd_barrel"/>
</dbReference>
<evidence type="ECO:0000256" key="1">
    <source>
        <dbReference type="ARBA" id="ARBA00004664"/>
    </source>
</evidence>
<dbReference type="SUPFAM" id="SSF51366">
    <property type="entry name" value="Ribulose-phoshate binding barrel"/>
    <property type="match status" value="1"/>
</dbReference>
<protein>
    <recommendedName>
        <fullName evidence="4">N-(5'-phosphoribosyl)anthranilate isomerase</fullName>
        <ecNumber evidence="3">5.3.1.24</ecNumber>
    </recommendedName>
</protein>
<evidence type="ECO:0000259" key="9">
    <source>
        <dbReference type="Pfam" id="PF00697"/>
    </source>
</evidence>
<evidence type="ECO:0000256" key="2">
    <source>
        <dbReference type="ARBA" id="ARBA00007571"/>
    </source>
</evidence>
<dbReference type="Gene3D" id="3.20.20.70">
    <property type="entry name" value="Aldolase class I"/>
    <property type="match status" value="1"/>
</dbReference>
<evidence type="ECO:0000313" key="10">
    <source>
        <dbReference type="EMBL" id="PVV02704.1"/>
    </source>
</evidence>
<sequence>MKQTRVKICGVTREEDGVQAALQGAEFIGMIFAPSFRQISVQTAQKIISSSKAALNLSSSSTMEKMEKPNLKNYDFQLESDCIAWFSDSIKAAGEVLKRRPLFSGVFCNQSLEEILDVLEKVDLDIVQLHGDEPISMAKQIPVPVVKVFGVDKKFSPPPQINTPGFHNFVLLDTKVEGESERGGLGVSFDHSIAKAVSSQFHIDLIVAGGLTPENVASAINTAHPWCVDVSSGVESNIKGSKDHSKISAFIKNAKNC</sequence>
<comment type="pathway">
    <text evidence="1">Amino-acid biosynthesis; L-tryptophan biosynthesis; L-tryptophan from chorismate: step 3/5.</text>
</comment>
<dbReference type="EMBL" id="MBFS01000355">
    <property type="protein sequence ID" value="PVV02704.1"/>
    <property type="molecule type" value="Genomic_DNA"/>
</dbReference>
<dbReference type="EC" id="5.3.1.24" evidence="3"/>
<keyword evidence="7" id="KW-0057">Aromatic amino acid biosynthesis</keyword>
<feature type="domain" description="N-(5'phosphoribosyl) anthranilate isomerase (PRAI)" evidence="9">
    <location>
        <begin position="95"/>
        <end position="253"/>
    </location>
</feature>
<keyword evidence="5" id="KW-0028">Amino-acid biosynthesis</keyword>
<dbReference type="HAMAP" id="MF_00135">
    <property type="entry name" value="PRAI"/>
    <property type="match status" value="1"/>
</dbReference>
<dbReference type="InterPro" id="IPR044643">
    <property type="entry name" value="TrpF_fam"/>
</dbReference>
<dbReference type="PANTHER" id="PTHR42894">
    <property type="entry name" value="N-(5'-PHOSPHORIBOSYL)ANTHRANILATE ISOMERASE"/>
    <property type="match status" value="1"/>
</dbReference>
<dbReference type="Pfam" id="PF00697">
    <property type="entry name" value="PRAI"/>
    <property type="match status" value="1"/>
</dbReference>
<gene>
    <name evidence="10" type="ORF">BB560_002832</name>
</gene>
<evidence type="ECO:0000256" key="5">
    <source>
        <dbReference type="ARBA" id="ARBA00022605"/>
    </source>
</evidence>